<feature type="region of interest" description="Disordered" evidence="3">
    <location>
        <begin position="694"/>
        <end position="718"/>
    </location>
</feature>
<sequence>MPPPVAPVSPGTMDNRSGQVFEEARIKMLEVQPGPGLRAMDKRAGVESSMFDISQVILDAAEMGSEMQPSLTLGEPEKRSGHIDMSEEDSPAPRTQEQRHLAEAGKKKSSCPPPKGPRELQTGLDQTSAGSDPAALPTGAPAANKRLQNQGVEEEAEDQLGSPQSPRTLEAQATESFEGRACHPTPGPQAENGADVVQLTEPCCTLDCGGQQPRDRAPKETGAPQMRPQETPSEPEPGELENGSQDVTAPAPTAIQKEETADCCSLPTPGSHAVPLPDALLPSSGGKPVEPQPAPVPASPPVVKDSEEWRSLDDVQKQPQPPTLTTMAQSLKTTCQGFMKCLLEVEEEEAMIRRATKARALQNRKSPRTLTPMPTSTLAGNSAPSLPKPPNSAPATAPSWVRPPAPGPIPASIGALVPASSPDMSWRRMEFLQQNYERSLARPTECDESNLLKLFQNWKEKSEEHLTLRQEEAFRSYFDIFKGHGEVDAHSLENTLLFVGISLMPAQVEAALMSADIDGDGHVSFKDFLAVMTDTKRFFCSVEQNTLTDMAPSNPHTLFFEILSLLVEMLALPEAALEEITNYYQKKLKEGTTRVREIESTIGRLRPRKKLPYAQQQVENFDVPERRVLRILSRLKQQNYADNLQSPYAQVPCIPLCPRLDKKMVCRKQGSHHVLDQYPPTYLGPDIRSFFFQPGSQGSREHSSDGRKWLGSMLARTH</sequence>
<proteinExistence type="predicted"/>
<dbReference type="Gene3D" id="1.10.238.10">
    <property type="entry name" value="EF-hand"/>
    <property type="match status" value="1"/>
</dbReference>
<feature type="compositionally biased region" description="Basic and acidic residues" evidence="3">
    <location>
        <begin position="75"/>
        <end position="85"/>
    </location>
</feature>
<evidence type="ECO:0000259" key="4">
    <source>
        <dbReference type="PROSITE" id="PS50222"/>
    </source>
</evidence>
<dbReference type="Proteomes" id="UP001652624">
    <property type="component" value="Chromosome 11"/>
</dbReference>
<feature type="compositionally biased region" description="Basic and acidic residues" evidence="3">
    <location>
        <begin position="699"/>
        <end position="708"/>
    </location>
</feature>
<dbReference type="InterPro" id="IPR043520">
    <property type="entry name" value="SPT21"/>
</dbReference>
<dbReference type="PANTHER" id="PTHR47500:SF1">
    <property type="entry name" value="SPERMATOGENESIS-ASSOCIATED PROTEIN 21"/>
    <property type="match status" value="1"/>
</dbReference>
<feature type="compositionally biased region" description="Basic and acidic residues" evidence="3">
    <location>
        <begin position="304"/>
        <end position="316"/>
    </location>
</feature>
<dbReference type="PANTHER" id="PTHR47500">
    <property type="entry name" value="EF-HAND CALCIUM-BINDING DOMAIN-CONTAINING PROTEIN"/>
    <property type="match status" value="1"/>
</dbReference>
<reference evidence="6" key="1">
    <citation type="submission" date="2025-08" db="UniProtKB">
        <authorList>
            <consortium name="RefSeq"/>
        </authorList>
    </citation>
    <scope>IDENTIFICATION</scope>
</reference>
<feature type="region of interest" description="Disordered" evidence="3">
    <location>
        <begin position="364"/>
        <end position="399"/>
    </location>
</feature>
<dbReference type="PROSITE" id="PS50222">
    <property type="entry name" value="EF_HAND_2"/>
    <property type="match status" value="1"/>
</dbReference>
<dbReference type="PROSITE" id="PS00018">
    <property type="entry name" value="EF_HAND_1"/>
    <property type="match status" value="1"/>
</dbReference>
<feature type="compositionally biased region" description="Polar residues" evidence="3">
    <location>
        <begin position="368"/>
        <end position="384"/>
    </location>
</feature>
<protein>
    <submittedName>
        <fullName evidence="6">Spermatogenesis-associated protein 21 isoform X1</fullName>
    </submittedName>
</protein>
<keyword evidence="1" id="KW-0479">Metal-binding</keyword>
<evidence type="ECO:0000256" key="2">
    <source>
        <dbReference type="ARBA" id="ARBA00022837"/>
    </source>
</evidence>
<keyword evidence="2" id="KW-0106">Calcium</keyword>
<evidence type="ECO:0000313" key="6">
    <source>
        <dbReference type="RefSeq" id="XP_060056866.1"/>
    </source>
</evidence>
<feature type="region of interest" description="Disordered" evidence="3">
    <location>
        <begin position="62"/>
        <end position="322"/>
    </location>
</feature>
<evidence type="ECO:0000256" key="1">
    <source>
        <dbReference type="ARBA" id="ARBA00022723"/>
    </source>
</evidence>
<dbReference type="GeneID" id="103114117"/>
<dbReference type="SUPFAM" id="SSF47473">
    <property type="entry name" value="EF-hand"/>
    <property type="match status" value="1"/>
</dbReference>
<name>A0ABM3Y712_ERIEU</name>
<feature type="compositionally biased region" description="Polar residues" evidence="3">
    <location>
        <begin position="161"/>
        <end position="175"/>
    </location>
</feature>
<dbReference type="InterPro" id="IPR002048">
    <property type="entry name" value="EF_hand_dom"/>
</dbReference>
<organism evidence="5 6">
    <name type="scientific">Erinaceus europaeus</name>
    <name type="common">Western European hedgehog</name>
    <dbReference type="NCBI Taxonomy" id="9365"/>
    <lineage>
        <taxon>Eukaryota</taxon>
        <taxon>Metazoa</taxon>
        <taxon>Chordata</taxon>
        <taxon>Craniata</taxon>
        <taxon>Vertebrata</taxon>
        <taxon>Euteleostomi</taxon>
        <taxon>Mammalia</taxon>
        <taxon>Eutheria</taxon>
        <taxon>Laurasiatheria</taxon>
        <taxon>Eulipotyphla</taxon>
        <taxon>Erinaceidae</taxon>
        <taxon>Erinaceinae</taxon>
        <taxon>Erinaceus</taxon>
    </lineage>
</organism>
<evidence type="ECO:0000256" key="3">
    <source>
        <dbReference type="SAM" id="MobiDB-lite"/>
    </source>
</evidence>
<gene>
    <name evidence="6" type="primary">SPATA21</name>
</gene>
<feature type="compositionally biased region" description="Pro residues" evidence="3">
    <location>
        <begin position="290"/>
        <end position="300"/>
    </location>
</feature>
<dbReference type="RefSeq" id="XP_060056866.1">
    <property type="nucleotide sequence ID" value="XM_060200883.1"/>
</dbReference>
<keyword evidence="5" id="KW-1185">Reference proteome</keyword>
<dbReference type="InterPro" id="IPR018247">
    <property type="entry name" value="EF_Hand_1_Ca_BS"/>
</dbReference>
<feature type="compositionally biased region" description="Basic and acidic residues" evidence="3">
    <location>
        <begin position="96"/>
        <end position="106"/>
    </location>
</feature>
<accession>A0ABM3Y712</accession>
<feature type="domain" description="EF-hand" evidence="4">
    <location>
        <begin position="503"/>
        <end position="538"/>
    </location>
</feature>
<dbReference type="InterPro" id="IPR011992">
    <property type="entry name" value="EF-hand-dom_pair"/>
</dbReference>
<evidence type="ECO:0000313" key="5">
    <source>
        <dbReference type="Proteomes" id="UP001652624"/>
    </source>
</evidence>
<dbReference type="SMART" id="SM00054">
    <property type="entry name" value="EFh"/>
    <property type="match status" value="1"/>
</dbReference>